<evidence type="ECO:0000256" key="3">
    <source>
        <dbReference type="ARBA" id="ARBA00022723"/>
    </source>
</evidence>
<feature type="region of interest" description="Disordered" evidence="6">
    <location>
        <begin position="404"/>
        <end position="466"/>
    </location>
</feature>
<feature type="domain" description="tRNA-guanine(15) transglycosylase-like" evidence="7">
    <location>
        <begin position="29"/>
        <end position="405"/>
    </location>
</feature>
<dbReference type="Proteomes" id="UP001165189">
    <property type="component" value="Unassembled WGS sequence"/>
</dbReference>
<dbReference type="PANTHER" id="PTHR46064:SF1">
    <property type="entry name" value="QUEUINE TRNA-RIBOSYLTRANSFERASE ACCESSORY SUBUNIT 2"/>
    <property type="match status" value="1"/>
</dbReference>
<proteinExistence type="inferred from homology"/>
<comment type="subunit">
    <text evidence="5">Heterodimer of a catalytic subunit and an accessory subunit.</text>
</comment>
<sequence>MGSDASQRPPNDMVNFGLLNSATASTLAPRLGKLAIAGRNAILTPHYIPLTSRGTVPHIAHDVMREQTAISGLYFGLEDFIEKLQKKGCPPVYKTPAAPNESPLRNFVCLPEDPVLVLGPRRVPPLACPASNTPNSIAVLTTVGFAQLETGQYVEAVQKMRPDIAVGLADLVLTHRPGTKRQGKMVDRTHAFTTYSTEQLYGDAVSEENRSKTAYFAPILPLDNAQQTLYLEDLEDELRRYISGLALYESASLSVVPESLGDLPRLLFSEPATPHDILREVSLGADLLTIPFLGDTSDAGMALDFVFPPPSDAPATEPKPLAIDLWAPTFTTDTAPLQEACQCYTCRNHHRAYIHHLLSAKEMLAWSLLHLHNLHTMDSFFAKIRESIEQGTFESDVQRFQRTYAPQLPEKTGEGPRGPNEPRRNPRAYGRLDIIEKFAESQSSVATPDTGAEGLEEHGFAKKLSS</sequence>
<name>A0ABQ6LBC6_ASPOZ</name>
<gene>
    <name evidence="8" type="ORF">Aory05_001232500</name>
</gene>
<comment type="subcellular location">
    <subcellularLocation>
        <location evidence="5">Cytoplasm</location>
    </subcellularLocation>
</comment>
<feature type="binding site" evidence="5">
    <location>
        <position position="341"/>
    </location>
    <ligand>
        <name>Zn(2+)</name>
        <dbReference type="ChEBI" id="CHEBI:29105"/>
    </ligand>
</feature>
<evidence type="ECO:0000256" key="4">
    <source>
        <dbReference type="ARBA" id="ARBA00022833"/>
    </source>
</evidence>
<dbReference type="InterPro" id="IPR036511">
    <property type="entry name" value="TGT-like_sf"/>
</dbReference>
<comment type="function">
    <text evidence="5">Non-catalytic subunit of the queuine tRNA-ribosyltransferase (TGT) that catalyzes the base-exchange of a guanine (G) residue with queuine (Q) at position 34 (anticodon wobble position) in tRNAs with GU(N) anticodons (tRNA-Asp, -Asn, -His and -Tyr), resulting in the hypermodified nucleoside queuosine (7-(((4,5-cis-dihydroxy-2-cyclopenten-1-yl)amino)methyl)-7-deazaguanosine).</text>
</comment>
<feature type="binding site" evidence="5">
    <location>
        <position position="346"/>
    </location>
    <ligand>
        <name>Zn(2+)</name>
        <dbReference type="ChEBI" id="CHEBI:29105"/>
    </ligand>
</feature>
<feature type="binding site" evidence="5">
    <location>
        <position position="372"/>
    </location>
    <ligand>
        <name>Zn(2+)</name>
        <dbReference type="ChEBI" id="CHEBI:29105"/>
    </ligand>
</feature>
<dbReference type="HAMAP" id="MF_03043">
    <property type="entry name" value="QTRT2"/>
    <property type="match status" value="1"/>
</dbReference>
<evidence type="ECO:0000313" key="9">
    <source>
        <dbReference type="Proteomes" id="UP001165189"/>
    </source>
</evidence>
<keyword evidence="3 5" id="KW-0479">Metal-binding</keyword>
<evidence type="ECO:0000313" key="8">
    <source>
        <dbReference type="EMBL" id="GMG54065.1"/>
    </source>
</evidence>
<dbReference type="SUPFAM" id="SSF51713">
    <property type="entry name" value="tRNA-guanine transglycosylase"/>
    <property type="match status" value="1"/>
</dbReference>
<comment type="similarity">
    <text evidence="5">Belongs to the queuine tRNA-ribosyltransferase family. QTRT2 subfamily.</text>
</comment>
<reference evidence="8" key="1">
    <citation type="submission" date="2023-04" db="EMBL/GenBank/DDBJ databases">
        <title>Aspergillus oryzae var. brunneus NBRC 4377.</title>
        <authorList>
            <person name="Ichikawa N."/>
            <person name="Sato H."/>
            <person name="Tonouchi N."/>
        </authorList>
    </citation>
    <scope>NUCLEOTIDE SEQUENCE</scope>
    <source>
        <strain evidence="8">NBRC 4377</strain>
    </source>
</reference>
<dbReference type="InterPro" id="IPR028592">
    <property type="entry name" value="QTRTD1"/>
</dbReference>
<keyword evidence="9" id="KW-1185">Reference proteome</keyword>
<accession>A0ABQ6LBC6</accession>
<evidence type="ECO:0000256" key="2">
    <source>
        <dbReference type="ARBA" id="ARBA00022694"/>
    </source>
</evidence>
<keyword evidence="1 5" id="KW-0963">Cytoplasm</keyword>
<dbReference type="Gene3D" id="3.20.20.105">
    <property type="entry name" value="Queuine tRNA-ribosyltransferase-like"/>
    <property type="match status" value="1"/>
</dbReference>
<evidence type="ECO:0000256" key="1">
    <source>
        <dbReference type="ARBA" id="ARBA00022490"/>
    </source>
</evidence>
<dbReference type="EMBL" id="BSYB01000080">
    <property type="protein sequence ID" value="GMG54065.1"/>
    <property type="molecule type" value="Genomic_DNA"/>
</dbReference>
<dbReference type="Pfam" id="PF01702">
    <property type="entry name" value="TGT"/>
    <property type="match status" value="1"/>
</dbReference>
<protein>
    <recommendedName>
        <fullName evidence="5">Queuine tRNA-ribosyltransferase accessory subunit 2</fullName>
    </recommendedName>
    <alternativeName>
        <fullName evidence="5">Queuine tRNA-ribosyltransferase domain-containing protein 1</fullName>
    </alternativeName>
</protein>
<keyword evidence="2 5" id="KW-0819">tRNA processing</keyword>
<feature type="binding site" evidence="5">
    <location>
        <position position="343"/>
    </location>
    <ligand>
        <name>Zn(2+)</name>
        <dbReference type="ChEBI" id="CHEBI:29105"/>
    </ligand>
</feature>
<evidence type="ECO:0000256" key="6">
    <source>
        <dbReference type="SAM" id="MobiDB-lite"/>
    </source>
</evidence>
<dbReference type="InterPro" id="IPR002616">
    <property type="entry name" value="tRNA_ribo_trans-like"/>
</dbReference>
<comment type="cofactor">
    <cofactor evidence="5">
        <name>Zn(2+)</name>
        <dbReference type="ChEBI" id="CHEBI:29105"/>
    </cofactor>
    <text evidence="5">Binds 1 zinc ion per subunit.</text>
</comment>
<dbReference type="NCBIfam" id="TIGR00449">
    <property type="entry name" value="tgt_general"/>
    <property type="match status" value="1"/>
</dbReference>
<keyword evidence="4 5" id="KW-0862">Zinc</keyword>
<evidence type="ECO:0000256" key="5">
    <source>
        <dbReference type="HAMAP-Rule" id="MF_03043"/>
    </source>
</evidence>
<evidence type="ECO:0000259" key="7">
    <source>
        <dbReference type="Pfam" id="PF01702"/>
    </source>
</evidence>
<dbReference type="InterPro" id="IPR050852">
    <property type="entry name" value="Queuine_tRNA-ribosyltrfase"/>
</dbReference>
<organism evidence="8 9">
    <name type="scientific">Aspergillus oryzae var. brunneus</name>
    <dbReference type="NCBI Taxonomy" id="332754"/>
    <lineage>
        <taxon>Eukaryota</taxon>
        <taxon>Fungi</taxon>
        <taxon>Dikarya</taxon>
        <taxon>Ascomycota</taxon>
        <taxon>Pezizomycotina</taxon>
        <taxon>Eurotiomycetes</taxon>
        <taxon>Eurotiomycetidae</taxon>
        <taxon>Eurotiales</taxon>
        <taxon>Aspergillaceae</taxon>
        <taxon>Aspergillus</taxon>
        <taxon>Aspergillus subgen. Circumdati</taxon>
    </lineage>
</organism>
<comment type="caution">
    <text evidence="8">The sequence shown here is derived from an EMBL/GenBank/DDBJ whole genome shotgun (WGS) entry which is preliminary data.</text>
</comment>
<dbReference type="PANTHER" id="PTHR46064">
    <property type="entry name" value="QUEUINE TRNA-RIBOSYLTRANSFERASE ACCESSORY SUBUNIT 2"/>
    <property type="match status" value="1"/>
</dbReference>